<reference evidence="2" key="2">
    <citation type="submission" date="2025-08" db="UniProtKB">
        <authorList>
            <consortium name="RefSeq"/>
        </authorList>
    </citation>
    <scope>IDENTIFICATION</scope>
    <source>
        <tissue evidence="2">Leaf</tissue>
    </source>
</reference>
<dbReference type="RefSeq" id="XP_019095654.1">
    <property type="nucleotide sequence ID" value="XM_019240109.1"/>
</dbReference>
<sequence>MTAVNIVSEDGKKEPNKMRKAIEKIKSVFNKKEPNDHKEDSSETSPYLTKALNEDLSFSLFKIEHELNQRNFILQKHNDILQGQDEKIYNLVEKWKDMRSKTFLLHEEECVLRTRFICS</sequence>
<evidence type="ECO:0000313" key="2">
    <source>
        <dbReference type="RefSeq" id="XP_019095654.1"/>
    </source>
</evidence>
<name>A0ABM1R9G6_CAMSA</name>
<dbReference type="Proteomes" id="UP000694864">
    <property type="component" value="Chromosome 18"/>
</dbReference>
<reference evidence="1" key="1">
    <citation type="journal article" date="2014" name="Nat. Commun.">
        <title>The emerging biofuel crop Camelina sativa retains a highly undifferentiated hexaploid genome structure.</title>
        <authorList>
            <person name="Kagale S."/>
            <person name="Koh C."/>
            <person name="Nixon J."/>
            <person name="Bollina V."/>
            <person name="Clarke W.E."/>
            <person name="Tuteja R."/>
            <person name="Spillane C."/>
            <person name="Robinson S.J."/>
            <person name="Links M.G."/>
            <person name="Clarke C."/>
            <person name="Higgins E.E."/>
            <person name="Huebert T."/>
            <person name="Sharpe A.G."/>
            <person name="Parkin I.A."/>
        </authorList>
    </citation>
    <scope>NUCLEOTIDE SEQUENCE [LARGE SCALE GENOMIC DNA]</scope>
    <source>
        <strain evidence="1">cv. DH55</strain>
    </source>
</reference>
<organism evidence="1 2">
    <name type="scientific">Camelina sativa</name>
    <name type="common">False flax</name>
    <name type="synonym">Myagrum sativum</name>
    <dbReference type="NCBI Taxonomy" id="90675"/>
    <lineage>
        <taxon>Eukaryota</taxon>
        <taxon>Viridiplantae</taxon>
        <taxon>Streptophyta</taxon>
        <taxon>Embryophyta</taxon>
        <taxon>Tracheophyta</taxon>
        <taxon>Spermatophyta</taxon>
        <taxon>Magnoliopsida</taxon>
        <taxon>eudicotyledons</taxon>
        <taxon>Gunneridae</taxon>
        <taxon>Pentapetalae</taxon>
        <taxon>rosids</taxon>
        <taxon>malvids</taxon>
        <taxon>Brassicales</taxon>
        <taxon>Brassicaceae</taxon>
        <taxon>Camelineae</taxon>
        <taxon>Camelina</taxon>
    </lineage>
</organism>
<dbReference type="GeneID" id="104761768"/>
<gene>
    <name evidence="2" type="primary">LOC104761768</name>
</gene>
<keyword evidence="1" id="KW-1185">Reference proteome</keyword>
<proteinExistence type="predicted"/>
<evidence type="ECO:0000313" key="1">
    <source>
        <dbReference type="Proteomes" id="UP000694864"/>
    </source>
</evidence>
<protein>
    <submittedName>
        <fullName evidence="2">VAMP-like protein YKT61</fullName>
    </submittedName>
</protein>
<accession>A0ABM1R9G6</accession>